<dbReference type="InterPro" id="IPR033399">
    <property type="entry name" value="TP_0789-like"/>
</dbReference>
<gene>
    <name evidence="2" type="ORF">MBMO_EBAC080-L31E09.66</name>
</gene>
<protein>
    <recommendedName>
        <fullName evidence="1">Uncharacterized protein TP-0789 domain-containing protein</fullName>
    </recommendedName>
</protein>
<dbReference type="CDD" id="cd16329">
    <property type="entry name" value="LolA_like"/>
    <property type="match status" value="1"/>
</dbReference>
<feature type="domain" description="Uncharacterized protein TP-0789" evidence="1">
    <location>
        <begin position="97"/>
        <end position="289"/>
    </location>
</feature>
<name>Q6SFR4_9BACT</name>
<sequence length="306" mass="35064">MNRLLLTNSNSPLLVVALSIFFIFSVSNVYAETDLSAREIMEKVDEESRKSTESAFTRMKLTTCKYGKRDGKVKCAEKARVKLVESAQINTGEDNKDSKSIAIILEPASEKGIGMLSYSYDDSDRDNETWLYLSALGKVKRISVRNSDDEETESASIFGTEMTTEDQETGKLDDYTYELLDQGTFRGREVAVIESTPKPHRLSKSSYGKTQNWIDTERFISLKVQMFDKYNNPIKKLEVGKVEKINNVWMGRSLTFFNTVSNRLTNMKLEAINFDMDINEDFLTQRALTDQAFREKYLKDLRKQAK</sequence>
<evidence type="ECO:0000259" key="1">
    <source>
        <dbReference type="Pfam" id="PF17131"/>
    </source>
</evidence>
<evidence type="ECO:0000313" key="2">
    <source>
        <dbReference type="EMBL" id="AAR38148.1"/>
    </source>
</evidence>
<dbReference type="EMBL" id="AY458646">
    <property type="protein sequence ID" value="AAR38148.1"/>
    <property type="molecule type" value="Genomic_DNA"/>
</dbReference>
<dbReference type="Pfam" id="PF17131">
    <property type="entry name" value="LolA_like"/>
    <property type="match status" value="1"/>
</dbReference>
<dbReference type="Gene3D" id="2.50.20.10">
    <property type="entry name" value="Lipoprotein localisation LolA/LolB/LppX"/>
    <property type="match status" value="1"/>
</dbReference>
<proteinExistence type="predicted"/>
<reference evidence="2" key="1">
    <citation type="submission" date="2003-11" db="EMBL/GenBank/DDBJ databases">
        <authorList>
            <person name="Heidelberg J.F."/>
            <person name="Eisen J.A."/>
            <person name="Nelson W.C."/>
            <person name="DeLong E.F."/>
        </authorList>
    </citation>
    <scope>NUCLEOTIDE SEQUENCE</scope>
</reference>
<reference evidence="2" key="2">
    <citation type="submission" date="2003-12" db="EMBL/GenBank/DDBJ databases">
        <title>Monterey Bay Coastal Ocean Microbial Observatory environmental clone sequencing.</title>
        <authorList>
            <person name="DeLong E.F."/>
        </authorList>
    </citation>
    <scope>NUCLEOTIDE SEQUENCE</scope>
</reference>
<dbReference type="AlphaFoldDB" id="Q6SFR4"/>
<accession>Q6SFR4</accession>
<organism evidence="2">
    <name type="scientific">uncultured marine bacterium 578</name>
    <dbReference type="NCBI Taxonomy" id="257399"/>
    <lineage>
        <taxon>Bacteria</taxon>
        <taxon>environmental samples</taxon>
    </lineage>
</organism>